<dbReference type="Proteomes" id="UP001318860">
    <property type="component" value="Unassembled WGS sequence"/>
</dbReference>
<proteinExistence type="predicted"/>
<dbReference type="SUPFAM" id="SSF50978">
    <property type="entry name" value="WD40 repeat-like"/>
    <property type="match status" value="1"/>
</dbReference>
<reference evidence="3 4" key="1">
    <citation type="journal article" date="2021" name="Comput. Struct. Biotechnol. J.">
        <title>De novo genome assembly of the potent medicinal plant Rehmannia glutinosa using nanopore technology.</title>
        <authorList>
            <person name="Ma L."/>
            <person name="Dong C."/>
            <person name="Song C."/>
            <person name="Wang X."/>
            <person name="Zheng X."/>
            <person name="Niu Y."/>
            <person name="Chen S."/>
            <person name="Feng W."/>
        </authorList>
    </citation>
    <scope>NUCLEOTIDE SEQUENCE [LARGE SCALE GENOMIC DNA]</scope>
    <source>
        <strain evidence="3">DH-2019</strain>
    </source>
</reference>
<dbReference type="PANTHER" id="PTHR15496">
    <property type="entry name" value="GENERAL TRANSCRIPTION FACTOR 3C POLYPEPTIDE 4 FAMILY"/>
    <property type="match status" value="1"/>
</dbReference>
<dbReference type="InterPro" id="IPR044230">
    <property type="entry name" value="GTF3C4"/>
</dbReference>
<organism evidence="3 4">
    <name type="scientific">Rehmannia glutinosa</name>
    <name type="common">Chinese foxglove</name>
    <dbReference type="NCBI Taxonomy" id="99300"/>
    <lineage>
        <taxon>Eukaryota</taxon>
        <taxon>Viridiplantae</taxon>
        <taxon>Streptophyta</taxon>
        <taxon>Embryophyta</taxon>
        <taxon>Tracheophyta</taxon>
        <taxon>Spermatophyta</taxon>
        <taxon>Magnoliopsida</taxon>
        <taxon>eudicotyledons</taxon>
        <taxon>Gunneridae</taxon>
        <taxon>Pentapetalae</taxon>
        <taxon>asterids</taxon>
        <taxon>lamiids</taxon>
        <taxon>Lamiales</taxon>
        <taxon>Orobanchaceae</taxon>
        <taxon>Rehmannieae</taxon>
        <taxon>Rehmannia</taxon>
    </lineage>
</organism>
<evidence type="ECO:0000313" key="3">
    <source>
        <dbReference type="EMBL" id="KAK6155471.1"/>
    </source>
</evidence>
<comment type="caution">
    <text evidence="3">The sequence shown here is derived from an EMBL/GenBank/DDBJ whole genome shotgun (WGS) entry which is preliminary data.</text>
</comment>
<protein>
    <recommendedName>
        <fullName evidence="2">Transcription factor IIIC 90kDa subunit N-terminal domain-containing protein</fullName>
    </recommendedName>
</protein>
<sequence>MSSRFQSAVFGSSIVYPNAVVWSEENLVAVACGNTVSILNPGNPGVRGVITIPSSKPFPLGVIDGRGVDLINGCLLPCHLSQDNRPCARSISWSPAGLANNAGCLLAVCTTGGRVKLYRFPFCEFSVEWIEEGLGNYLAVFLSHYLRMGSITCTFPVTFMRLHALCEAMHSYASLLAVSDISELLFNYYKSTGFGDCQIVSSESLDVIPGRDNADHECADEPLVSSLRKNQKRRRQNAAIVAEKDSDDSRQKSTWQIVPASFYKRKLQEKATEDRNLSLITMQQYASRNAMLMSLTIAWSPILGTSGNGVAIPHNSSSCCSILAIGGKCGRISFWRVHASECYSIDKPRYSSKVSLVGLLKAHDTWVTSINWALYGPNASKPQFLLATGSSDGRVKIWRANGEELMKSSEVIHDSFSLLKEVMTVDSATISVLSLIVPSRSQWKLLLAIGKGSGSFEVWTIDMPTSKFEKVGCYNAHDRIVTGLAWAFDGRCLYSCSQDNSMKSWILVEDSLCEVPIPSNSPGLKASSDVPYVFDSCFGLAVSPGNLSIAVNCPQLYFIMSSGSLPLSPPKINCIYIYVLILPEASYSSTRLALTYRKPLARGFDVGLLNPMYQGRTHRAAVEFLWIGGQQLDLSSTTCEVIYNETFPGITEKELIWWETNILWSLNQYENLSRLLNIWDIVAALLAFKQSAPEYVERILLKWLTSYLRSQFGISVTVLLEVFKFLPKLSSRQLHLINIINRRVVLKECKQDNMSNKQKDLEGLGVIKDEQVNTWMELLLSSESELLERLVGFCFSAILNLLSNSSIEYFKVGCWSPDGLPQMEQWVSQNGKNVKDHTKFLAAEVGKVDKRRLLDIFGYEMDERCNFCSAVVSFESTENAICSGVNYDNGVSQRHKLERCAITLDSPTKPSWYCMCCHRRAIKLAPSILFTMLGYPSDFESFVESSAYKNSSTPCCPFCGILLQRSQPEYSLSPSPV</sequence>
<keyword evidence="1" id="KW-0853">WD repeat</keyword>
<dbReference type="InterPro" id="IPR001680">
    <property type="entry name" value="WD40_rpt"/>
</dbReference>
<dbReference type="PROSITE" id="PS50082">
    <property type="entry name" value="WD_REPEATS_2"/>
    <property type="match status" value="2"/>
</dbReference>
<accession>A0ABR0X8D2</accession>
<gene>
    <name evidence="3" type="ORF">DH2020_009719</name>
</gene>
<evidence type="ECO:0000313" key="4">
    <source>
        <dbReference type="Proteomes" id="UP001318860"/>
    </source>
</evidence>
<dbReference type="InterPro" id="IPR015943">
    <property type="entry name" value="WD40/YVTN_repeat-like_dom_sf"/>
</dbReference>
<name>A0ABR0X8D2_REHGL</name>
<keyword evidence="4" id="KW-1185">Reference proteome</keyword>
<feature type="domain" description="Transcription factor IIIC 90kDa subunit N-terminal" evidence="2">
    <location>
        <begin position="275"/>
        <end position="507"/>
    </location>
</feature>
<dbReference type="SMART" id="SM00320">
    <property type="entry name" value="WD40"/>
    <property type="match status" value="3"/>
</dbReference>
<dbReference type="InterPro" id="IPR036322">
    <property type="entry name" value="WD40_repeat_dom_sf"/>
</dbReference>
<evidence type="ECO:0000259" key="2">
    <source>
        <dbReference type="Pfam" id="PF12657"/>
    </source>
</evidence>
<dbReference type="Pfam" id="PF12657">
    <property type="entry name" value="TFIIIC_delta"/>
    <property type="match status" value="1"/>
</dbReference>
<feature type="repeat" description="WD" evidence="1">
    <location>
        <begin position="474"/>
        <end position="505"/>
    </location>
</feature>
<dbReference type="Gene3D" id="2.130.10.10">
    <property type="entry name" value="YVTN repeat-like/Quinoprotein amine dehydrogenase"/>
    <property type="match status" value="2"/>
</dbReference>
<dbReference type="InterPro" id="IPR024761">
    <property type="entry name" value="TFIIIC_delta_N"/>
</dbReference>
<evidence type="ECO:0000256" key="1">
    <source>
        <dbReference type="PROSITE-ProRule" id="PRU00221"/>
    </source>
</evidence>
<dbReference type="PANTHER" id="PTHR15496:SF2">
    <property type="entry name" value="GENERAL TRANSCRIPTION FACTOR 3C POLYPEPTIDE 4"/>
    <property type="match status" value="1"/>
</dbReference>
<feature type="repeat" description="WD" evidence="1">
    <location>
        <begin position="360"/>
        <end position="408"/>
    </location>
</feature>
<dbReference type="EMBL" id="JABTTQ020000005">
    <property type="protein sequence ID" value="KAK6155471.1"/>
    <property type="molecule type" value="Genomic_DNA"/>
</dbReference>